<keyword evidence="2" id="KW-0732">Signal</keyword>
<keyword evidence="4" id="KW-1185">Reference proteome</keyword>
<dbReference type="Pfam" id="PF07394">
    <property type="entry name" value="DUF1501"/>
    <property type="match status" value="1"/>
</dbReference>
<dbReference type="PROSITE" id="PS51318">
    <property type="entry name" value="TAT"/>
    <property type="match status" value="1"/>
</dbReference>
<sequence length="417" mass="43836">MNPVTRRRFLTLSGVTAAGALAVGATRVDWDSLMTAAAENPLDPAAGVLVVVTLYGGNDGLNTVVPAADRAYQDARPELAYQPEEVLDLGDGLGLNPGMKGLKGLWDNRKLAIVRGVGYPRPDHSHFRSMAIWQTASPDTSVPSGWLGRWLDASGADPLRAVSVEPVLPPLLAGEHTAAASMPVGGLALPRGELGAAFAALGEPVPGEDHWRARATRSIGDLHNAVRVLGGPAREESEKDDEDEQRHKGASAGGSSGLAAQLDLVAGLVEAGVPTRAYSVSLGGFDTHSDERGTQERLLTELDTALTPFAQRLQGSDRGKQVTVLVYSEFGRRVRANASDGTDHGTAGPMFLLGERVQGGFHGEQPSLTDLDNDDLKATTDFRDVYATVLGDVLGADPAQVLSGHATRLDNLIRTAG</sequence>
<dbReference type="InterPro" id="IPR010869">
    <property type="entry name" value="DUF1501"/>
</dbReference>
<dbReference type="Proteomes" id="UP000250434">
    <property type="component" value="Chromosome"/>
</dbReference>
<feature type="region of interest" description="Disordered" evidence="1">
    <location>
        <begin position="230"/>
        <end position="256"/>
    </location>
</feature>
<proteinExistence type="predicted"/>
<organism evidence="3 4">
    <name type="scientific">Amycolatopsis albispora</name>
    <dbReference type="NCBI Taxonomy" id="1804986"/>
    <lineage>
        <taxon>Bacteria</taxon>
        <taxon>Bacillati</taxon>
        <taxon>Actinomycetota</taxon>
        <taxon>Actinomycetes</taxon>
        <taxon>Pseudonocardiales</taxon>
        <taxon>Pseudonocardiaceae</taxon>
        <taxon>Amycolatopsis</taxon>
    </lineage>
</organism>
<evidence type="ECO:0000256" key="2">
    <source>
        <dbReference type="SAM" id="SignalP"/>
    </source>
</evidence>
<protein>
    <recommendedName>
        <fullName evidence="5">DUF1501 domain-containing protein</fullName>
    </recommendedName>
</protein>
<evidence type="ECO:0000313" key="3">
    <source>
        <dbReference type="EMBL" id="AXB41188.1"/>
    </source>
</evidence>
<dbReference type="AlphaFoldDB" id="A0A344KZG4"/>
<evidence type="ECO:0008006" key="5">
    <source>
        <dbReference type="Google" id="ProtNLM"/>
    </source>
</evidence>
<gene>
    <name evidence="3" type="ORF">A4R43_00560</name>
</gene>
<dbReference type="EMBL" id="CP015163">
    <property type="protein sequence ID" value="AXB41188.1"/>
    <property type="molecule type" value="Genomic_DNA"/>
</dbReference>
<dbReference type="OrthoDB" id="9779968at2"/>
<dbReference type="KEGG" id="aab:A4R43_00560"/>
<accession>A0A344KZG4</accession>
<dbReference type="InterPro" id="IPR006311">
    <property type="entry name" value="TAT_signal"/>
</dbReference>
<evidence type="ECO:0000256" key="1">
    <source>
        <dbReference type="SAM" id="MobiDB-lite"/>
    </source>
</evidence>
<dbReference type="PANTHER" id="PTHR43737">
    <property type="entry name" value="BLL7424 PROTEIN"/>
    <property type="match status" value="1"/>
</dbReference>
<feature type="signal peptide" evidence="2">
    <location>
        <begin position="1"/>
        <end position="22"/>
    </location>
</feature>
<dbReference type="PANTHER" id="PTHR43737:SF1">
    <property type="entry name" value="DUF1501 DOMAIN-CONTAINING PROTEIN"/>
    <property type="match status" value="1"/>
</dbReference>
<reference evidence="3 4" key="1">
    <citation type="submission" date="2016-04" db="EMBL/GenBank/DDBJ databases">
        <title>Complete genome sequence and analysis of deep-sea sediment isolate, Amycolatopsis sp. WP1.</title>
        <authorList>
            <person name="Wang H."/>
            <person name="Chen S."/>
            <person name="Wu Q."/>
        </authorList>
    </citation>
    <scope>NUCLEOTIDE SEQUENCE [LARGE SCALE GENOMIC DNA]</scope>
    <source>
        <strain evidence="3 4">WP1</strain>
    </source>
</reference>
<dbReference type="RefSeq" id="WP_113690476.1">
    <property type="nucleotide sequence ID" value="NZ_CP015163.1"/>
</dbReference>
<name>A0A344KZG4_9PSEU</name>
<evidence type="ECO:0000313" key="4">
    <source>
        <dbReference type="Proteomes" id="UP000250434"/>
    </source>
</evidence>
<feature type="chain" id="PRO_5038968446" description="DUF1501 domain-containing protein" evidence="2">
    <location>
        <begin position="23"/>
        <end position="417"/>
    </location>
</feature>